<name>S9QYJ5_9RHOB</name>
<dbReference type="HOGENOM" id="CLU_075744_0_0_5"/>
<gene>
    <name evidence="1" type="ORF">ruthe_02012</name>
</gene>
<evidence type="ECO:0008006" key="3">
    <source>
        <dbReference type="Google" id="ProtNLM"/>
    </source>
</evidence>
<sequence>MTGAPDPEPIIENGVLIGHEGDLFLAGGRHEVLRFMRGARLSPRAVQTLHDNIVRRQVMAARHNARFLQIVAPEKYVVYPENFPIPDPGFMAQAYLEAGHDDILYPVDLLRRPRQGRSYWQTDTHWTPMGLVAMAERIAQEAGIPSATIEAVASDLVARLTVEGNFIGDLGRKLSPPRSEPKKVLPRHPGIVVHENGIGHDFTHPVNDGRLILVESPRAISDRILLIFGDSYLFHGLDILSRFFRRILFTRTRFFHEEMVEAARPHLVVSQMAERYMASVVSELASEELV</sequence>
<keyword evidence="2" id="KW-1185">Reference proteome</keyword>
<dbReference type="Proteomes" id="UP000015346">
    <property type="component" value="Unassembled WGS sequence"/>
</dbReference>
<organism evidence="1 2">
    <name type="scientific">Rubellimicrobium thermophilum DSM 16684</name>
    <dbReference type="NCBI Taxonomy" id="1123069"/>
    <lineage>
        <taxon>Bacteria</taxon>
        <taxon>Pseudomonadati</taxon>
        <taxon>Pseudomonadota</taxon>
        <taxon>Alphaproteobacteria</taxon>
        <taxon>Rhodobacterales</taxon>
        <taxon>Roseobacteraceae</taxon>
        <taxon>Rubellimicrobium</taxon>
    </lineage>
</organism>
<proteinExistence type="predicted"/>
<evidence type="ECO:0000313" key="1">
    <source>
        <dbReference type="EMBL" id="EPX84652.1"/>
    </source>
</evidence>
<dbReference type="STRING" id="1123069.ruthe_02012"/>
<accession>S9QYJ5</accession>
<protein>
    <recommendedName>
        <fullName evidence="3">AlgX/AlgJ SGNH hydrolase-like domain-containing protein</fullName>
    </recommendedName>
</protein>
<dbReference type="AlphaFoldDB" id="S9QYJ5"/>
<comment type="caution">
    <text evidence="1">The sequence shown here is derived from an EMBL/GenBank/DDBJ whole genome shotgun (WGS) entry which is preliminary data.</text>
</comment>
<reference evidence="1 2" key="1">
    <citation type="journal article" date="2013" name="Stand. Genomic Sci.">
        <title>Genome sequence of the reddish-pigmented Rubellimicrobium thermophilum type strain (DSM 16684(T)), a member of the Roseobacter clade.</title>
        <authorList>
            <person name="Fiebig A."/>
            <person name="Riedel T."/>
            <person name="Gronow S."/>
            <person name="Petersen J."/>
            <person name="Klenk H.P."/>
            <person name="Goker M."/>
        </authorList>
    </citation>
    <scope>NUCLEOTIDE SEQUENCE [LARGE SCALE GENOMIC DNA]</scope>
    <source>
        <strain evidence="1 2">DSM 16684</strain>
    </source>
</reference>
<dbReference type="EMBL" id="AOLV01000020">
    <property type="protein sequence ID" value="EPX84652.1"/>
    <property type="molecule type" value="Genomic_DNA"/>
</dbReference>
<evidence type="ECO:0000313" key="2">
    <source>
        <dbReference type="Proteomes" id="UP000015346"/>
    </source>
</evidence>